<dbReference type="KEGG" id="pbap:Pla133_37380"/>
<evidence type="ECO:0000256" key="5">
    <source>
        <dbReference type="HAMAP-Rule" id="MF_00376"/>
    </source>
</evidence>
<dbReference type="InterPro" id="IPR027417">
    <property type="entry name" value="P-loop_NTPase"/>
</dbReference>
<gene>
    <name evidence="5 7" type="primary">coaE</name>
    <name evidence="7" type="ORF">Pla133_37380</name>
</gene>
<name>A0A518BNW7_9BACT</name>
<evidence type="ECO:0000256" key="4">
    <source>
        <dbReference type="ARBA" id="ARBA00022993"/>
    </source>
</evidence>
<accession>A0A518BNW7</accession>
<comment type="function">
    <text evidence="5">Catalyzes the phosphorylation of the 3'-hydroxyl group of dephosphocoenzyme A to form coenzyme A.</text>
</comment>
<evidence type="ECO:0000256" key="6">
    <source>
        <dbReference type="NCBIfam" id="TIGR00152"/>
    </source>
</evidence>
<keyword evidence="8" id="KW-1185">Reference proteome</keyword>
<sequence>MPASDALRPTGPAATLVVGVLGGIASGKSLVATTLAGPMGVVIDADTLAHEVLASPEVSGLVAQAFGSWALGPDGSPDRAALARIVFSDPDRRRLLEGWIHPRVRANIRARLAEARLGGVPVAVLDVPLLLEHDDGHGLARECDALVFVDAALEDRDLRAVRDRGWPPGDVARRERAQLPLDRKRDRADHVLSNDGSREDLARAAAGLRAELLAADR</sequence>
<dbReference type="RefSeq" id="WP_419191695.1">
    <property type="nucleotide sequence ID" value="NZ_CP036287.1"/>
</dbReference>
<comment type="pathway">
    <text evidence="5">Cofactor biosynthesis; coenzyme A biosynthesis; CoA from (R)-pantothenate: step 5/5.</text>
</comment>
<dbReference type="GO" id="GO:0005737">
    <property type="term" value="C:cytoplasm"/>
    <property type="evidence" value="ECO:0007669"/>
    <property type="project" value="UniProtKB-SubCell"/>
</dbReference>
<dbReference type="Proteomes" id="UP000316921">
    <property type="component" value="Chromosome"/>
</dbReference>
<protein>
    <recommendedName>
        <fullName evidence="5 6">Dephospho-CoA kinase</fullName>
        <ecNumber evidence="5 6">2.7.1.24</ecNumber>
    </recommendedName>
    <alternativeName>
        <fullName evidence="5">Dephosphocoenzyme A kinase</fullName>
    </alternativeName>
</protein>
<evidence type="ECO:0000313" key="8">
    <source>
        <dbReference type="Proteomes" id="UP000316921"/>
    </source>
</evidence>
<keyword evidence="4 5" id="KW-0173">Coenzyme A biosynthesis</keyword>
<feature type="binding site" evidence="5">
    <location>
        <begin position="25"/>
        <end position="30"/>
    </location>
    <ligand>
        <name>ATP</name>
        <dbReference type="ChEBI" id="CHEBI:30616"/>
    </ligand>
</feature>
<dbReference type="PROSITE" id="PS51219">
    <property type="entry name" value="DPCK"/>
    <property type="match status" value="1"/>
</dbReference>
<dbReference type="AlphaFoldDB" id="A0A518BNW7"/>
<comment type="similarity">
    <text evidence="1 5">Belongs to the CoaE family.</text>
</comment>
<keyword evidence="5 7" id="KW-0418">Kinase</keyword>
<dbReference type="SUPFAM" id="SSF52540">
    <property type="entry name" value="P-loop containing nucleoside triphosphate hydrolases"/>
    <property type="match status" value="1"/>
</dbReference>
<reference evidence="7 8" key="1">
    <citation type="submission" date="2019-02" db="EMBL/GenBank/DDBJ databases">
        <title>Deep-cultivation of Planctomycetes and their phenomic and genomic characterization uncovers novel biology.</title>
        <authorList>
            <person name="Wiegand S."/>
            <person name="Jogler M."/>
            <person name="Boedeker C."/>
            <person name="Pinto D."/>
            <person name="Vollmers J."/>
            <person name="Rivas-Marin E."/>
            <person name="Kohn T."/>
            <person name="Peeters S.H."/>
            <person name="Heuer A."/>
            <person name="Rast P."/>
            <person name="Oberbeckmann S."/>
            <person name="Bunk B."/>
            <person name="Jeske O."/>
            <person name="Meyerdierks A."/>
            <person name="Storesund J.E."/>
            <person name="Kallscheuer N."/>
            <person name="Luecker S."/>
            <person name="Lage O.M."/>
            <person name="Pohl T."/>
            <person name="Merkel B.J."/>
            <person name="Hornburger P."/>
            <person name="Mueller R.-W."/>
            <person name="Bruemmer F."/>
            <person name="Labrenz M."/>
            <person name="Spormann A.M."/>
            <person name="Op den Camp H."/>
            <person name="Overmann J."/>
            <person name="Amann R."/>
            <person name="Jetten M.S.M."/>
            <person name="Mascher T."/>
            <person name="Medema M.H."/>
            <person name="Devos D.P."/>
            <person name="Kaster A.-K."/>
            <person name="Ovreas L."/>
            <person name="Rohde M."/>
            <person name="Galperin M.Y."/>
            <person name="Jogler C."/>
        </authorList>
    </citation>
    <scope>NUCLEOTIDE SEQUENCE [LARGE SCALE GENOMIC DNA]</scope>
    <source>
        <strain evidence="7 8">Pla133</strain>
    </source>
</reference>
<keyword evidence="3 5" id="KW-0067">ATP-binding</keyword>
<dbReference type="GO" id="GO:0015937">
    <property type="term" value="P:coenzyme A biosynthetic process"/>
    <property type="evidence" value="ECO:0007669"/>
    <property type="project" value="UniProtKB-UniRule"/>
</dbReference>
<keyword evidence="2 5" id="KW-0547">Nucleotide-binding</keyword>
<dbReference type="CDD" id="cd02022">
    <property type="entry name" value="DPCK"/>
    <property type="match status" value="1"/>
</dbReference>
<dbReference type="GO" id="GO:0005524">
    <property type="term" value="F:ATP binding"/>
    <property type="evidence" value="ECO:0007669"/>
    <property type="project" value="UniProtKB-UniRule"/>
</dbReference>
<keyword evidence="5" id="KW-0963">Cytoplasm</keyword>
<dbReference type="PANTHER" id="PTHR10695">
    <property type="entry name" value="DEPHOSPHO-COA KINASE-RELATED"/>
    <property type="match status" value="1"/>
</dbReference>
<dbReference type="Gene3D" id="3.40.50.300">
    <property type="entry name" value="P-loop containing nucleotide triphosphate hydrolases"/>
    <property type="match status" value="1"/>
</dbReference>
<evidence type="ECO:0000313" key="7">
    <source>
        <dbReference type="EMBL" id="QDU68636.1"/>
    </source>
</evidence>
<proteinExistence type="inferred from homology"/>
<dbReference type="PANTHER" id="PTHR10695:SF46">
    <property type="entry name" value="BIFUNCTIONAL COENZYME A SYNTHASE-RELATED"/>
    <property type="match status" value="1"/>
</dbReference>
<evidence type="ECO:0000256" key="1">
    <source>
        <dbReference type="ARBA" id="ARBA00009018"/>
    </source>
</evidence>
<dbReference type="GO" id="GO:0004140">
    <property type="term" value="F:dephospho-CoA kinase activity"/>
    <property type="evidence" value="ECO:0007669"/>
    <property type="project" value="UniProtKB-UniRule"/>
</dbReference>
<dbReference type="HAMAP" id="MF_00376">
    <property type="entry name" value="Dephospho_CoA_kinase"/>
    <property type="match status" value="1"/>
</dbReference>
<organism evidence="7 8">
    <name type="scientific">Engelhardtia mirabilis</name>
    <dbReference type="NCBI Taxonomy" id="2528011"/>
    <lineage>
        <taxon>Bacteria</taxon>
        <taxon>Pseudomonadati</taxon>
        <taxon>Planctomycetota</taxon>
        <taxon>Planctomycetia</taxon>
        <taxon>Planctomycetia incertae sedis</taxon>
        <taxon>Engelhardtia</taxon>
    </lineage>
</organism>
<comment type="catalytic activity">
    <reaction evidence="5">
        <text>3'-dephospho-CoA + ATP = ADP + CoA + H(+)</text>
        <dbReference type="Rhea" id="RHEA:18245"/>
        <dbReference type="ChEBI" id="CHEBI:15378"/>
        <dbReference type="ChEBI" id="CHEBI:30616"/>
        <dbReference type="ChEBI" id="CHEBI:57287"/>
        <dbReference type="ChEBI" id="CHEBI:57328"/>
        <dbReference type="ChEBI" id="CHEBI:456216"/>
        <dbReference type="EC" id="2.7.1.24"/>
    </reaction>
</comment>
<dbReference type="EMBL" id="CP036287">
    <property type="protein sequence ID" value="QDU68636.1"/>
    <property type="molecule type" value="Genomic_DNA"/>
</dbReference>
<evidence type="ECO:0000256" key="3">
    <source>
        <dbReference type="ARBA" id="ARBA00022840"/>
    </source>
</evidence>
<dbReference type="Pfam" id="PF01121">
    <property type="entry name" value="CoaE"/>
    <property type="match status" value="1"/>
</dbReference>
<keyword evidence="5 7" id="KW-0808">Transferase</keyword>
<dbReference type="UniPathway" id="UPA00241">
    <property type="reaction ID" value="UER00356"/>
</dbReference>
<dbReference type="EC" id="2.7.1.24" evidence="5 6"/>
<evidence type="ECO:0000256" key="2">
    <source>
        <dbReference type="ARBA" id="ARBA00022741"/>
    </source>
</evidence>
<comment type="subcellular location">
    <subcellularLocation>
        <location evidence="5">Cytoplasm</location>
    </subcellularLocation>
</comment>
<dbReference type="NCBIfam" id="TIGR00152">
    <property type="entry name" value="dephospho-CoA kinase"/>
    <property type="match status" value="1"/>
</dbReference>
<dbReference type="InterPro" id="IPR001977">
    <property type="entry name" value="Depp_CoAkinase"/>
</dbReference>